<evidence type="ECO:0000313" key="1">
    <source>
        <dbReference type="EMBL" id="DAE03577.1"/>
    </source>
</evidence>
<proteinExistence type="predicted"/>
<dbReference type="EMBL" id="BK015368">
    <property type="protein sequence ID" value="DAE03577.1"/>
    <property type="molecule type" value="Genomic_DNA"/>
</dbReference>
<protein>
    <submittedName>
        <fullName evidence="1">Uncharacterized protein</fullName>
    </submittedName>
</protein>
<sequence length="45" mass="4981">MLDLLNALAYNIKCKVVKQLTTISKKGMKSKWKINAHEVAPQPAG</sequence>
<accession>A0A8S5PB26</accession>
<reference evidence="1" key="1">
    <citation type="journal article" date="2021" name="Proc. Natl. Acad. Sci. U.S.A.">
        <title>A Catalog of Tens of Thousands of Viruses from Human Metagenomes Reveals Hidden Associations with Chronic Diseases.</title>
        <authorList>
            <person name="Tisza M.J."/>
            <person name="Buck C.B."/>
        </authorList>
    </citation>
    <scope>NUCLEOTIDE SEQUENCE</scope>
    <source>
        <strain evidence="1">CtpoI7</strain>
    </source>
</reference>
<name>A0A8S5PB26_9CAUD</name>
<organism evidence="1">
    <name type="scientific">Siphoviridae sp. ctpoI7</name>
    <dbReference type="NCBI Taxonomy" id="2825678"/>
    <lineage>
        <taxon>Viruses</taxon>
        <taxon>Duplodnaviria</taxon>
        <taxon>Heunggongvirae</taxon>
        <taxon>Uroviricota</taxon>
        <taxon>Caudoviricetes</taxon>
    </lineage>
</organism>